<dbReference type="KEGG" id="lri:NCTC12151_00198"/>
<feature type="transmembrane region" description="Helical" evidence="5">
    <location>
        <begin position="116"/>
        <end position="137"/>
    </location>
</feature>
<keyword evidence="8" id="KW-1185">Reference proteome</keyword>
<evidence type="ECO:0000256" key="1">
    <source>
        <dbReference type="ARBA" id="ARBA00004141"/>
    </source>
</evidence>
<comment type="similarity">
    <text evidence="5">Belongs to the TatC family.</text>
</comment>
<dbReference type="NCBIfam" id="NF008174">
    <property type="entry name" value="PRK10921.1"/>
    <property type="match status" value="1"/>
</dbReference>
<dbReference type="AlphaFoldDB" id="A0A2X4XD14"/>
<dbReference type="GO" id="GO:0033281">
    <property type="term" value="C:TAT protein transport complex"/>
    <property type="evidence" value="ECO:0007669"/>
    <property type="project" value="UniProtKB-UniRule"/>
</dbReference>
<evidence type="ECO:0000256" key="5">
    <source>
        <dbReference type="HAMAP-Rule" id="MF_00902"/>
    </source>
</evidence>
<comment type="subunit">
    <text evidence="5">The Tat system comprises two distinct complexes: a TatABC complex, containing multiple copies of TatA, TatB and TatC subunits, and a separate TatA complex, containing only TatA subunits. Substrates initially bind to the TatABC complex, which probably triggers association of the separate TatA complex to form the active translocon.</text>
</comment>
<feature type="transmembrane region" description="Helical" evidence="5">
    <location>
        <begin position="195"/>
        <end position="212"/>
    </location>
</feature>
<dbReference type="GO" id="GO:0009977">
    <property type="term" value="F:proton motive force dependent protein transmembrane transporter activity"/>
    <property type="evidence" value="ECO:0007669"/>
    <property type="project" value="TreeGrafter"/>
</dbReference>
<feature type="transmembrane region" description="Helical" evidence="5">
    <location>
        <begin position="74"/>
        <end position="95"/>
    </location>
</feature>
<evidence type="ECO:0000256" key="4">
    <source>
        <dbReference type="ARBA" id="ARBA00023136"/>
    </source>
</evidence>
<accession>A0A2X4XD14</accession>
<keyword evidence="5" id="KW-0653">Protein transport</keyword>
<organism evidence="7 8">
    <name type="scientific">Leminorella richardii</name>
    <dbReference type="NCBI Taxonomy" id="158841"/>
    <lineage>
        <taxon>Bacteria</taxon>
        <taxon>Pseudomonadati</taxon>
        <taxon>Pseudomonadota</taxon>
        <taxon>Gammaproteobacteria</taxon>
        <taxon>Enterobacterales</taxon>
        <taxon>Budviciaceae</taxon>
        <taxon>Leminorella</taxon>
    </lineage>
</organism>
<dbReference type="GO" id="GO:0065002">
    <property type="term" value="P:intracellular protein transmembrane transport"/>
    <property type="evidence" value="ECO:0007669"/>
    <property type="project" value="TreeGrafter"/>
</dbReference>
<keyword evidence="5" id="KW-0813">Transport</keyword>
<dbReference type="GO" id="GO:0043953">
    <property type="term" value="P:protein transport by the Tat complex"/>
    <property type="evidence" value="ECO:0007669"/>
    <property type="project" value="UniProtKB-UniRule"/>
</dbReference>
<sequence>MAVEDTQPLISHLIELRSRLLRAMVCIIVVFLALVYFSNDIYHMVSAPLMSQLPEKASMIATDVASPFLTPIKLTLIVSVFISAPYILYQIWSFIAPALYKHERRLMMPLLFSSTALFYLGMAFAYFVVFPLAFGFFVKTAPEGILISTDINNYLNFVMALFFAFGVSFEVPVAIILLCWSGVTTPDDLKKKRPYIIVGAFVVGMILTPPDVFSQTLLAIPMCILFEIGLFFSRFYVGKGRKRNAEGDEQDDEADTDGEDEKPSA</sequence>
<dbReference type="PRINTS" id="PR01840">
    <property type="entry name" value="TATCFAMILY"/>
</dbReference>
<name>A0A2X4XD14_9GAMM</name>
<dbReference type="Proteomes" id="UP000249005">
    <property type="component" value="Chromosome 1"/>
</dbReference>
<evidence type="ECO:0000256" key="6">
    <source>
        <dbReference type="SAM" id="MobiDB-lite"/>
    </source>
</evidence>
<evidence type="ECO:0000256" key="3">
    <source>
        <dbReference type="ARBA" id="ARBA00022989"/>
    </source>
</evidence>
<dbReference type="NCBIfam" id="TIGR00945">
    <property type="entry name" value="tatC"/>
    <property type="match status" value="1"/>
</dbReference>
<evidence type="ECO:0000313" key="8">
    <source>
        <dbReference type="Proteomes" id="UP000249005"/>
    </source>
</evidence>
<feature type="region of interest" description="Disordered" evidence="6">
    <location>
        <begin position="241"/>
        <end position="265"/>
    </location>
</feature>
<feature type="transmembrane region" description="Helical" evidence="5">
    <location>
        <begin position="218"/>
        <end position="237"/>
    </location>
</feature>
<keyword evidence="5" id="KW-0811">Translocation</keyword>
<dbReference type="InterPro" id="IPR019820">
    <property type="entry name" value="Sec-indep_translocase_CS"/>
</dbReference>
<dbReference type="InterPro" id="IPR002033">
    <property type="entry name" value="TatC"/>
</dbReference>
<comment type="function">
    <text evidence="5">Part of the twin-arginine translocation (Tat) system that transports large folded proteins containing a characteristic twin-arginine motif in their signal peptide across membranes. Together with TatB, TatC is part of a receptor directly interacting with Tat signal peptides.</text>
</comment>
<keyword evidence="2 5" id="KW-0812">Transmembrane</keyword>
<dbReference type="OrthoDB" id="9777044at2"/>
<keyword evidence="4 5" id="KW-0472">Membrane</keyword>
<comment type="subcellular location">
    <subcellularLocation>
        <location evidence="5">Cell membrane</location>
        <topology evidence="5">Multi-pass membrane protein</topology>
    </subcellularLocation>
    <subcellularLocation>
        <location evidence="1">Membrane</location>
        <topology evidence="1">Multi-pass membrane protein</topology>
    </subcellularLocation>
</comment>
<reference evidence="7 8" key="1">
    <citation type="submission" date="2018-06" db="EMBL/GenBank/DDBJ databases">
        <authorList>
            <consortium name="Pathogen Informatics"/>
            <person name="Doyle S."/>
        </authorList>
    </citation>
    <scope>NUCLEOTIDE SEQUENCE [LARGE SCALE GENOMIC DNA]</scope>
    <source>
        <strain evidence="7 8">NCTC12151</strain>
    </source>
</reference>
<keyword evidence="5" id="KW-1003">Cell membrane</keyword>
<feature type="transmembrane region" description="Helical" evidence="5">
    <location>
        <begin position="20"/>
        <end position="38"/>
    </location>
</feature>
<dbReference type="EMBL" id="LS483470">
    <property type="protein sequence ID" value="SQI34494.1"/>
    <property type="molecule type" value="Genomic_DNA"/>
</dbReference>
<feature type="transmembrane region" description="Helical" evidence="5">
    <location>
        <begin position="157"/>
        <end position="183"/>
    </location>
</feature>
<dbReference type="PROSITE" id="PS01218">
    <property type="entry name" value="TATC"/>
    <property type="match status" value="1"/>
</dbReference>
<proteinExistence type="inferred from homology"/>
<keyword evidence="3 5" id="KW-1133">Transmembrane helix</keyword>
<dbReference type="PANTHER" id="PTHR30371">
    <property type="entry name" value="SEC-INDEPENDENT PROTEIN TRANSLOCASE PROTEIN TATC"/>
    <property type="match status" value="1"/>
</dbReference>
<dbReference type="Pfam" id="PF00902">
    <property type="entry name" value="TatC"/>
    <property type="match status" value="1"/>
</dbReference>
<protein>
    <recommendedName>
        <fullName evidence="5">Sec-independent protein translocase protein TatC</fullName>
    </recommendedName>
</protein>
<feature type="compositionally biased region" description="Acidic residues" evidence="6">
    <location>
        <begin position="247"/>
        <end position="265"/>
    </location>
</feature>
<dbReference type="HAMAP" id="MF_00902">
    <property type="entry name" value="TatC"/>
    <property type="match status" value="1"/>
</dbReference>
<evidence type="ECO:0000256" key="2">
    <source>
        <dbReference type="ARBA" id="ARBA00022692"/>
    </source>
</evidence>
<dbReference type="RefSeq" id="WP_111738894.1">
    <property type="nucleotide sequence ID" value="NZ_LR698987.1"/>
</dbReference>
<evidence type="ECO:0000313" key="7">
    <source>
        <dbReference type="EMBL" id="SQI34494.1"/>
    </source>
</evidence>
<gene>
    <name evidence="5 7" type="primary">tatC</name>
    <name evidence="7" type="ORF">NCTC12151_00198</name>
</gene>
<dbReference type="PANTHER" id="PTHR30371:SF0">
    <property type="entry name" value="SEC-INDEPENDENT PROTEIN TRANSLOCASE PROTEIN TATC, CHLOROPLASTIC-RELATED"/>
    <property type="match status" value="1"/>
</dbReference>